<dbReference type="Pfam" id="PF01471">
    <property type="entry name" value="PG_binding_1"/>
    <property type="match status" value="1"/>
</dbReference>
<dbReference type="PANTHER" id="PTHR30582:SF30">
    <property type="entry name" value="BLR4375 PROTEIN"/>
    <property type="match status" value="1"/>
</dbReference>
<gene>
    <name evidence="10" type="ORF">DJ021_04955</name>
</gene>
<sequence length="371" mass="38651">MKFSQAAILAGVPALLLAACSEPAPAAKASQPPLQTAQAALPAPDVHPAPLAVPPLAPSASPLAEGIDQAAWTAQPATPEAKRDLLIRAEVLLDRAHFSPGVIDGQDGGNLKNAVAAFEAAHGLTVDGVLTEQVWSALSQDTGPVMTDYTITEDDVKGPFVAKIPTDMVEMAQLDALSYTSPAEGLAEKFHMDEALLRSLNPGADFGVAGAKIVVAAPSIEKLGATVTRIEVDKAKLQVRAYGDGDQLLAVYPATVGSAERPAPAGEWEVRAVAPHPTYTYDPSRLTFGKASNGKLTIKAGPNNPVGATWIDLTKDTYGIHGTPDPRLVGKVASHGCVRMTNWDVKQLGAAVKKGTKVEFLGVEGPMKTKA</sequence>
<dbReference type="InterPro" id="IPR005490">
    <property type="entry name" value="LD_TPept_cat_dom"/>
</dbReference>
<dbReference type="GO" id="GO:0016740">
    <property type="term" value="F:transferase activity"/>
    <property type="evidence" value="ECO:0007669"/>
    <property type="project" value="UniProtKB-KW"/>
</dbReference>
<comment type="similarity">
    <text evidence="2">Belongs to the YkuD family.</text>
</comment>
<dbReference type="OrthoDB" id="9787225at2"/>
<dbReference type="Proteomes" id="UP000249842">
    <property type="component" value="Unassembled WGS sequence"/>
</dbReference>
<evidence type="ECO:0000313" key="11">
    <source>
        <dbReference type="Proteomes" id="UP000249842"/>
    </source>
</evidence>
<evidence type="ECO:0000256" key="5">
    <source>
        <dbReference type="ARBA" id="ARBA00022984"/>
    </source>
</evidence>
<dbReference type="InterPro" id="IPR050979">
    <property type="entry name" value="LD-transpeptidase"/>
</dbReference>
<proteinExistence type="inferred from homology"/>
<accession>A0A328AY38</accession>
<evidence type="ECO:0000256" key="3">
    <source>
        <dbReference type="ARBA" id="ARBA00022679"/>
    </source>
</evidence>
<dbReference type="SUPFAM" id="SSF47090">
    <property type="entry name" value="PGBD-like"/>
    <property type="match status" value="1"/>
</dbReference>
<keyword evidence="5 7" id="KW-0573">Peptidoglycan synthesis</keyword>
<comment type="pathway">
    <text evidence="1 7">Cell wall biogenesis; peptidoglycan biosynthesis.</text>
</comment>
<keyword evidence="8" id="KW-0732">Signal</keyword>
<name>A0A328AY38_9CAUL</name>
<feature type="active site" description="Proton donor/acceptor" evidence="7">
    <location>
        <position position="321"/>
    </location>
</feature>
<organism evidence="10 11">
    <name type="scientific">Phenylobacterium hankyongense</name>
    <dbReference type="NCBI Taxonomy" id="1813876"/>
    <lineage>
        <taxon>Bacteria</taxon>
        <taxon>Pseudomonadati</taxon>
        <taxon>Pseudomonadota</taxon>
        <taxon>Alphaproteobacteria</taxon>
        <taxon>Caulobacterales</taxon>
        <taxon>Caulobacteraceae</taxon>
        <taxon>Phenylobacterium</taxon>
    </lineage>
</organism>
<dbReference type="InterPro" id="IPR036366">
    <property type="entry name" value="PGBDSf"/>
</dbReference>
<keyword evidence="3" id="KW-0808">Transferase</keyword>
<dbReference type="InterPro" id="IPR038063">
    <property type="entry name" value="Transpep_catalytic_dom"/>
</dbReference>
<keyword evidence="11" id="KW-1185">Reference proteome</keyword>
<feature type="signal peptide" evidence="8">
    <location>
        <begin position="1"/>
        <end position="26"/>
    </location>
</feature>
<evidence type="ECO:0000313" key="10">
    <source>
        <dbReference type="EMBL" id="RAK59195.1"/>
    </source>
</evidence>
<keyword evidence="6 7" id="KW-0961">Cell wall biogenesis/degradation</keyword>
<dbReference type="CDD" id="cd16913">
    <property type="entry name" value="YkuD_like"/>
    <property type="match status" value="1"/>
</dbReference>
<evidence type="ECO:0000256" key="6">
    <source>
        <dbReference type="ARBA" id="ARBA00023316"/>
    </source>
</evidence>
<feature type="active site" description="Nucleophile" evidence="7">
    <location>
        <position position="337"/>
    </location>
</feature>
<dbReference type="UniPathway" id="UPA00219"/>
<feature type="chain" id="PRO_5016352241" description="L,D-TPase catalytic domain-containing protein" evidence="8">
    <location>
        <begin position="27"/>
        <end position="371"/>
    </location>
</feature>
<dbReference type="SUPFAM" id="SSF141523">
    <property type="entry name" value="L,D-transpeptidase catalytic domain-like"/>
    <property type="match status" value="1"/>
</dbReference>
<protein>
    <recommendedName>
        <fullName evidence="9">L,D-TPase catalytic domain-containing protein</fullName>
    </recommendedName>
</protein>
<dbReference type="Gene3D" id="1.10.101.10">
    <property type="entry name" value="PGBD-like superfamily/PGBD"/>
    <property type="match status" value="1"/>
</dbReference>
<dbReference type="InterPro" id="IPR036365">
    <property type="entry name" value="PGBD-like_sf"/>
</dbReference>
<evidence type="ECO:0000256" key="7">
    <source>
        <dbReference type="PROSITE-ProRule" id="PRU01373"/>
    </source>
</evidence>
<evidence type="ECO:0000256" key="2">
    <source>
        <dbReference type="ARBA" id="ARBA00005992"/>
    </source>
</evidence>
<dbReference type="GO" id="GO:0071555">
    <property type="term" value="P:cell wall organization"/>
    <property type="evidence" value="ECO:0007669"/>
    <property type="project" value="UniProtKB-UniRule"/>
</dbReference>
<reference evidence="11" key="1">
    <citation type="submission" date="2018-05" db="EMBL/GenBank/DDBJ databases">
        <authorList>
            <person name="Li X."/>
        </authorList>
    </citation>
    <scope>NUCLEOTIDE SEQUENCE [LARGE SCALE GENOMIC DNA]</scope>
    <source>
        <strain evidence="11">HKS-05</strain>
    </source>
</reference>
<evidence type="ECO:0000256" key="8">
    <source>
        <dbReference type="SAM" id="SignalP"/>
    </source>
</evidence>
<dbReference type="RefSeq" id="WP_111456488.1">
    <property type="nucleotide sequence ID" value="NZ_QFYP01000001.1"/>
</dbReference>
<dbReference type="PROSITE" id="PS51257">
    <property type="entry name" value="PROKAR_LIPOPROTEIN"/>
    <property type="match status" value="1"/>
</dbReference>
<dbReference type="EMBL" id="QFYP01000001">
    <property type="protein sequence ID" value="RAK59195.1"/>
    <property type="molecule type" value="Genomic_DNA"/>
</dbReference>
<keyword evidence="4 7" id="KW-0133">Cell shape</keyword>
<dbReference type="AlphaFoldDB" id="A0A328AY38"/>
<evidence type="ECO:0000256" key="4">
    <source>
        <dbReference type="ARBA" id="ARBA00022960"/>
    </source>
</evidence>
<evidence type="ECO:0000256" key="1">
    <source>
        <dbReference type="ARBA" id="ARBA00004752"/>
    </source>
</evidence>
<feature type="domain" description="L,D-TPase catalytic" evidence="9">
    <location>
        <begin position="228"/>
        <end position="361"/>
    </location>
</feature>
<dbReference type="Gene3D" id="2.40.440.10">
    <property type="entry name" value="L,D-transpeptidase catalytic domain-like"/>
    <property type="match status" value="1"/>
</dbReference>
<dbReference type="PANTHER" id="PTHR30582">
    <property type="entry name" value="L,D-TRANSPEPTIDASE"/>
    <property type="match status" value="1"/>
</dbReference>
<dbReference type="Pfam" id="PF03734">
    <property type="entry name" value="YkuD"/>
    <property type="match status" value="1"/>
</dbReference>
<dbReference type="GO" id="GO:0008360">
    <property type="term" value="P:regulation of cell shape"/>
    <property type="evidence" value="ECO:0007669"/>
    <property type="project" value="UniProtKB-UniRule"/>
</dbReference>
<evidence type="ECO:0000259" key="9">
    <source>
        <dbReference type="PROSITE" id="PS52029"/>
    </source>
</evidence>
<comment type="caution">
    <text evidence="10">The sequence shown here is derived from an EMBL/GenBank/DDBJ whole genome shotgun (WGS) entry which is preliminary data.</text>
</comment>
<dbReference type="InterPro" id="IPR002477">
    <property type="entry name" value="Peptidoglycan-bd-like"/>
</dbReference>
<dbReference type="PROSITE" id="PS52029">
    <property type="entry name" value="LD_TPASE"/>
    <property type="match status" value="1"/>
</dbReference>
<dbReference type="GO" id="GO:0005576">
    <property type="term" value="C:extracellular region"/>
    <property type="evidence" value="ECO:0007669"/>
    <property type="project" value="TreeGrafter"/>
</dbReference>
<dbReference type="GO" id="GO:0018104">
    <property type="term" value="P:peptidoglycan-protein cross-linking"/>
    <property type="evidence" value="ECO:0007669"/>
    <property type="project" value="TreeGrafter"/>
</dbReference>
<dbReference type="GO" id="GO:0071972">
    <property type="term" value="F:peptidoglycan L,D-transpeptidase activity"/>
    <property type="evidence" value="ECO:0007669"/>
    <property type="project" value="TreeGrafter"/>
</dbReference>